<evidence type="ECO:0000313" key="3">
    <source>
        <dbReference type="Proteomes" id="UP001651158"/>
    </source>
</evidence>
<feature type="region of interest" description="Disordered" evidence="1">
    <location>
        <begin position="379"/>
        <end position="402"/>
    </location>
</feature>
<accession>A0ABR4QMR9</accession>
<comment type="caution">
    <text evidence="2">The sequence shown here is derived from an EMBL/GenBank/DDBJ whole genome shotgun (WGS) entry which is preliminary data.</text>
</comment>
<keyword evidence="3" id="KW-1185">Reference proteome</keyword>
<dbReference type="PANTHER" id="PTHR14739:SF9">
    <property type="entry name" value="MICROTUBULE-ASSOCIATED PROTEIN 9"/>
    <property type="match status" value="1"/>
</dbReference>
<dbReference type="InterPro" id="IPR026106">
    <property type="entry name" value="MAP9"/>
</dbReference>
<name>A0ABR4QMR9_9CEST</name>
<feature type="compositionally biased region" description="Polar residues" evidence="1">
    <location>
        <begin position="510"/>
        <end position="520"/>
    </location>
</feature>
<feature type="region of interest" description="Disordered" evidence="1">
    <location>
        <begin position="497"/>
        <end position="537"/>
    </location>
</feature>
<feature type="compositionally biased region" description="Low complexity" evidence="1">
    <location>
        <begin position="280"/>
        <end position="294"/>
    </location>
</feature>
<dbReference type="Proteomes" id="UP001651158">
    <property type="component" value="Unassembled WGS sequence"/>
</dbReference>
<proteinExistence type="predicted"/>
<dbReference type="EMBL" id="JAKROA010000001">
    <property type="protein sequence ID" value="KAL5111091.1"/>
    <property type="molecule type" value="Genomic_DNA"/>
</dbReference>
<feature type="region of interest" description="Disordered" evidence="1">
    <location>
        <begin position="198"/>
        <end position="245"/>
    </location>
</feature>
<evidence type="ECO:0008006" key="4">
    <source>
        <dbReference type="Google" id="ProtNLM"/>
    </source>
</evidence>
<gene>
    <name evidence="2" type="ORF">TcWFU_000067</name>
</gene>
<feature type="region of interest" description="Disordered" evidence="1">
    <location>
        <begin position="260"/>
        <end position="313"/>
    </location>
</feature>
<organism evidence="2 3">
    <name type="scientific">Taenia crassiceps</name>
    <dbReference type="NCBI Taxonomy" id="6207"/>
    <lineage>
        <taxon>Eukaryota</taxon>
        <taxon>Metazoa</taxon>
        <taxon>Spiralia</taxon>
        <taxon>Lophotrochozoa</taxon>
        <taxon>Platyhelminthes</taxon>
        <taxon>Cestoda</taxon>
        <taxon>Eucestoda</taxon>
        <taxon>Cyclophyllidea</taxon>
        <taxon>Taeniidae</taxon>
        <taxon>Taenia</taxon>
    </lineage>
</organism>
<dbReference type="PANTHER" id="PTHR14739">
    <property type="entry name" value="MICROTUBULE-ASSOCIATED PROTEIN 9"/>
    <property type="match status" value="1"/>
</dbReference>
<feature type="compositionally biased region" description="Basic and acidic residues" evidence="1">
    <location>
        <begin position="198"/>
        <end position="208"/>
    </location>
</feature>
<protein>
    <recommendedName>
        <fullName evidence="4">Coiled-coil domain-containing protein 34</fullName>
    </recommendedName>
</protein>
<feature type="compositionally biased region" description="Polar residues" evidence="1">
    <location>
        <begin position="209"/>
        <end position="232"/>
    </location>
</feature>
<reference evidence="2 3" key="1">
    <citation type="journal article" date="2022" name="Front. Cell. Infect. Microbiol.">
        <title>The Genomes of Two Strains of Taenia crassiceps the Animal Model for the Study of Human Cysticercosis.</title>
        <authorList>
            <person name="Bobes R.J."/>
            <person name="Estrada K."/>
            <person name="Rios-Valencia D.G."/>
            <person name="Calderon-Gallegos A."/>
            <person name="de la Torre P."/>
            <person name="Carrero J.C."/>
            <person name="Sanchez-Flores A."/>
            <person name="Laclette J.P."/>
        </authorList>
    </citation>
    <scope>NUCLEOTIDE SEQUENCE [LARGE SCALE GENOMIC DNA]</scope>
    <source>
        <strain evidence="2">WFUcys</strain>
    </source>
</reference>
<evidence type="ECO:0000256" key="1">
    <source>
        <dbReference type="SAM" id="MobiDB-lite"/>
    </source>
</evidence>
<sequence length="537" mass="60589">MMTLDSELQTFDEPFGLCSPSLPTSHTRVNHNSSTVEELLLNKDECSEMRKDIFSQGSFTFSQADEHRTTPSCCDLNKESGSLNCEKRDQITYGESLNLPEDFSNLCLSANGNRLSSTPRNDAHPNYLFETVESQDFSGIVKSSLAYPCDVSLHESSDAASDTIDLNVCETSFRGDKGSNIGVLEGTAKLAAWDVARRSRESINESKTDSVITGKSYKNPSNSGNQEANTSFKMERNSSKVDAPARSTVIVRVGATRGSRRAVGLTPQFAHPHRSPPRPLRTSAPPSSALSATADGGSGVEDELGTKSVRPTRVQSSLELRNLTFQAWCAKRGKQYLEERRSEQLKRMQAEEETKRQRAEKAKQNEEIFAMWIAKKRAQEMDERKKQQKKEEEKQKEEESKMQHEVEAAKAYEAWKNQKTKQVKCRRSVIEVAREKTLEEMKRKFDKAVAAHLAFEAWQKQANEKLQKAHRLAVARAKKEKLRKSEEEAMRKELARTSYAKWESRKASEPQITRTTSLHSVTHKPPWRPTSGRVVLP</sequence>
<evidence type="ECO:0000313" key="2">
    <source>
        <dbReference type="EMBL" id="KAL5111091.1"/>
    </source>
</evidence>